<sequence length="105" mass="11960">MMVLKPKSGYVKELGMSRSSSLRTSTSSSSTQYIQQLESQIDELKDVNSRQEEKIDELQDAKLRQGEKIDELEDVNLRLRVKIDELMDANIRYEIGGKESFCGAT</sequence>
<proteinExistence type="predicted"/>
<keyword evidence="3" id="KW-1185">Reference proteome</keyword>
<reference evidence="2 3" key="1">
    <citation type="submission" date="2024-01" db="EMBL/GenBank/DDBJ databases">
        <title>A telomere-to-telomere, gap-free genome of sweet tea (Lithocarpus litseifolius).</title>
        <authorList>
            <person name="Zhou J."/>
        </authorList>
    </citation>
    <scope>NUCLEOTIDE SEQUENCE [LARGE SCALE GENOMIC DNA]</scope>
    <source>
        <strain evidence="2">Zhou-2022a</strain>
        <tissue evidence="2">Leaf</tissue>
    </source>
</reference>
<evidence type="ECO:0000256" key="1">
    <source>
        <dbReference type="SAM" id="Coils"/>
    </source>
</evidence>
<organism evidence="2 3">
    <name type="scientific">Lithocarpus litseifolius</name>
    <dbReference type="NCBI Taxonomy" id="425828"/>
    <lineage>
        <taxon>Eukaryota</taxon>
        <taxon>Viridiplantae</taxon>
        <taxon>Streptophyta</taxon>
        <taxon>Embryophyta</taxon>
        <taxon>Tracheophyta</taxon>
        <taxon>Spermatophyta</taxon>
        <taxon>Magnoliopsida</taxon>
        <taxon>eudicotyledons</taxon>
        <taxon>Gunneridae</taxon>
        <taxon>Pentapetalae</taxon>
        <taxon>rosids</taxon>
        <taxon>fabids</taxon>
        <taxon>Fagales</taxon>
        <taxon>Fagaceae</taxon>
        <taxon>Lithocarpus</taxon>
    </lineage>
</organism>
<dbReference type="AlphaFoldDB" id="A0AAW2DHB9"/>
<evidence type="ECO:0000313" key="2">
    <source>
        <dbReference type="EMBL" id="KAL0009836.1"/>
    </source>
</evidence>
<protein>
    <submittedName>
        <fullName evidence="2">Uncharacterized protein</fullName>
    </submittedName>
</protein>
<name>A0AAW2DHB9_9ROSI</name>
<comment type="caution">
    <text evidence="2">The sequence shown here is derived from an EMBL/GenBank/DDBJ whole genome shotgun (WGS) entry which is preliminary data.</text>
</comment>
<accession>A0AAW2DHB9</accession>
<evidence type="ECO:0000313" key="3">
    <source>
        <dbReference type="Proteomes" id="UP001459277"/>
    </source>
</evidence>
<feature type="coiled-coil region" evidence="1">
    <location>
        <begin position="34"/>
        <end position="89"/>
    </location>
</feature>
<dbReference type="EMBL" id="JAZDWU010000002">
    <property type="protein sequence ID" value="KAL0009836.1"/>
    <property type="molecule type" value="Genomic_DNA"/>
</dbReference>
<gene>
    <name evidence="2" type="ORF">SO802_004944</name>
</gene>
<dbReference type="Proteomes" id="UP001459277">
    <property type="component" value="Unassembled WGS sequence"/>
</dbReference>
<keyword evidence="1" id="KW-0175">Coiled coil</keyword>